<keyword evidence="6" id="KW-0165">Cleavage on pair of basic residues</keyword>
<dbReference type="Pfam" id="PF07421">
    <property type="entry name" value="Pro-NT_NN"/>
    <property type="match status" value="1"/>
</dbReference>
<keyword evidence="7" id="KW-0732">Signal</keyword>
<evidence type="ECO:0000256" key="5">
    <source>
        <dbReference type="ARBA" id="ARBA00022525"/>
    </source>
</evidence>
<name>A0A8C6WEE5_9GOBI</name>
<evidence type="ECO:0000256" key="9">
    <source>
        <dbReference type="ARBA" id="ARBA00023329"/>
    </source>
</evidence>
<dbReference type="GO" id="GO:0030133">
    <property type="term" value="C:transport vesicle"/>
    <property type="evidence" value="ECO:0007669"/>
    <property type="project" value="UniProtKB-SubCell"/>
</dbReference>
<evidence type="ECO:0000313" key="14">
    <source>
        <dbReference type="Proteomes" id="UP000694523"/>
    </source>
</evidence>
<evidence type="ECO:0000256" key="4">
    <source>
        <dbReference type="ARBA" id="ARBA00016213"/>
    </source>
</evidence>
<reference evidence="13" key="2">
    <citation type="submission" date="2025-09" db="UniProtKB">
        <authorList>
            <consortium name="Ensembl"/>
        </authorList>
    </citation>
    <scope>IDENTIFICATION</scope>
</reference>
<protein>
    <recommendedName>
        <fullName evidence="4">Neurotensin/neuromedin N</fullName>
    </recommendedName>
</protein>
<dbReference type="GO" id="GO:0097746">
    <property type="term" value="P:blood vessel diameter maintenance"/>
    <property type="evidence" value="ECO:0007669"/>
    <property type="project" value="UniProtKB-KW"/>
</dbReference>
<evidence type="ECO:0000256" key="3">
    <source>
        <dbReference type="ARBA" id="ARBA00009827"/>
    </source>
</evidence>
<proteinExistence type="inferred from homology"/>
<keyword evidence="9" id="KW-0968">Cytoplasmic vesicle</keyword>
<feature type="compositionally biased region" description="Acidic residues" evidence="12">
    <location>
        <begin position="68"/>
        <end position="77"/>
    </location>
</feature>
<evidence type="ECO:0000313" key="13">
    <source>
        <dbReference type="Ensembl" id="ENSNMLP00000001238.1"/>
    </source>
</evidence>
<dbReference type="PANTHER" id="PTHR15356">
    <property type="entry name" value="NEUROTENSIN/NEUROMEDIN N"/>
    <property type="match status" value="1"/>
</dbReference>
<comment type="subcellular location">
    <subcellularLocation>
        <location evidence="1">Cytoplasmic vesicle</location>
        <location evidence="1">Secretory vesicle</location>
    </subcellularLocation>
    <subcellularLocation>
        <location evidence="2">Secreted</location>
    </subcellularLocation>
</comment>
<dbReference type="Proteomes" id="UP000694523">
    <property type="component" value="Unplaced"/>
</dbReference>
<feature type="region of interest" description="Disordered" evidence="12">
    <location>
        <begin position="59"/>
        <end position="85"/>
    </location>
</feature>
<dbReference type="InterPro" id="IPR008055">
    <property type="entry name" value="NeurotensiN"/>
</dbReference>
<reference evidence="13" key="1">
    <citation type="submission" date="2025-08" db="UniProtKB">
        <authorList>
            <consortium name="Ensembl"/>
        </authorList>
    </citation>
    <scope>IDENTIFICATION</scope>
</reference>
<dbReference type="Ensembl" id="ENSNMLT00000001429.1">
    <property type="protein sequence ID" value="ENSNMLP00000001238.1"/>
    <property type="gene ID" value="ENSNMLG00000000961.1"/>
</dbReference>
<evidence type="ECO:0000256" key="1">
    <source>
        <dbReference type="ARBA" id="ARBA00004398"/>
    </source>
</evidence>
<evidence type="ECO:0000256" key="7">
    <source>
        <dbReference type="ARBA" id="ARBA00022729"/>
    </source>
</evidence>
<evidence type="ECO:0000256" key="2">
    <source>
        <dbReference type="ARBA" id="ARBA00004613"/>
    </source>
</evidence>
<comment type="similarity">
    <text evidence="3">Belongs to the neurotensin family.</text>
</comment>
<evidence type="ECO:0000256" key="10">
    <source>
        <dbReference type="ARBA" id="ARBA00025449"/>
    </source>
</evidence>
<evidence type="ECO:0000256" key="6">
    <source>
        <dbReference type="ARBA" id="ARBA00022685"/>
    </source>
</evidence>
<evidence type="ECO:0000256" key="8">
    <source>
        <dbReference type="ARBA" id="ARBA00022858"/>
    </source>
</evidence>
<accession>A0A8C6WEE5</accession>
<sequence length="155" mass="17733">MLVCVLLVCFLVCVLWCYTTRLISLPRGLSLQMRPNKQSAPFWRVSLSTLCRLVTSVGDEGRGQERAELEEEEEEGGAELGEQVPAPLSEELYGLRLLCRLLQNTEQRLLSDSVEYLDEDGEVPLKRKSPYILKRQASRSSKSRRPYILKRSPVY</sequence>
<keyword evidence="14" id="KW-1185">Reference proteome</keyword>
<dbReference type="GO" id="GO:0005576">
    <property type="term" value="C:extracellular region"/>
    <property type="evidence" value="ECO:0007669"/>
    <property type="project" value="UniProtKB-SubCell"/>
</dbReference>
<dbReference type="GO" id="GO:0005184">
    <property type="term" value="F:neuropeptide hormone activity"/>
    <property type="evidence" value="ECO:0007669"/>
    <property type="project" value="InterPro"/>
</dbReference>
<evidence type="ECO:0000256" key="11">
    <source>
        <dbReference type="ARBA" id="ARBA00046937"/>
    </source>
</evidence>
<keyword evidence="8" id="KW-0838">Vasoactive</keyword>
<dbReference type="AlphaFoldDB" id="A0A8C6WEE5"/>
<dbReference type="PANTHER" id="PTHR15356:SF0">
    <property type="entry name" value="NEUROTENSIN_NEUROMEDIN N"/>
    <property type="match status" value="1"/>
</dbReference>
<comment type="subunit">
    <text evidence="11">Interacts with NTSR1. Interacts with SORT1. Interacts with SORL1.</text>
</comment>
<evidence type="ECO:0000256" key="12">
    <source>
        <dbReference type="SAM" id="MobiDB-lite"/>
    </source>
</evidence>
<keyword evidence="5" id="KW-0964">Secreted</keyword>
<organism evidence="13 14">
    <name type="scientific">Neogobius melanostomus</name>
    <name type="common">round goby</name>
    <dbReference type="NCBI Taxonomy" id="47308"/>
    <lineage>
        <taxon>Eukaryota</taxon>
        <taxon>Metazoa</taxon>
        <taxon>Chordata</taxon>
        <taxon>Craniata</taxon>
        <taxon>Vertebrata</taxon>
        <taxon>Euteleostomi</taxon>
        <taxon>Actinopterygii</taxon>
        <taxon>Neopterygii</taxon>
        <taxon>Teleostei</taxon>
        <taxon>Neoteleostei</taxon>
        <taxon>Acanthomorphata</taxon>
        <taxon>Gobiaria</taxon>
        <taxon>Gobiiformes</taxon>
        <taxon>Gobioidei</taxon>
        <taxon>Gobiidae</taxon>
        <taxon>Benthophilinae</taxon>
        <taxon>Neogobiini</taxon>
        <taxon>Neogobius</taxon>
    </lineage>
</organism>
<comment type="function">
    <text evidence="10">Neurotensin may play an endocrine or paracrine role in the regulation of fat metabolism. It causes contraction of smooth muscle.</text>
</comment>